<keyword evidence="2" id="KW-0540">Nuclease</keyword>
<comment type="caution">
    <text evidence="2">The sequence shown here is derived from an EMBL/GenBank/DDBJ whole genome shotgun (WGS) entry which is preliminary data.</text>
</comment>
<evidence type="ECO:0000313" key="3">
    <source>
        <dbReference type="Proteomes" id="UP000625033"/>
    </source>
</evidence>
<dbReference type="InterPro" id="IPR007569">
    <property type="entry name" value="DUF559"/>
</dbReference>
<sequence length="270" mass="29942">MEPEEFLTRRLVVRRRDFLAEGFTPSQYQRLQREHDRVRHGVLAHREAPPDVRAAASLGGALTCVSAAARLGLWVRRTPRQAHVAVIQGDPTPGAVIAHRRYADRGIRGALVLPLAEVCAHALGCLPPAESIPLVESAVVTLGLSTADVLPLLGTKTGPARRYLRRVRGTSESILEVNLRLLLEELGVRYVAQAHLPGIGRVDFLVEGYLIIEADGYEFHGNREQWRRDMDRTNQASAGHFVTLRFRAEQIWNDPDGVKAQVAAVLARLR</sequence>
<dbReference type="RefSeq" id="WP_196836320.1">
    <property type="nucleotide sequence ID" value="NZ_JADOTZ010000001.1"/>
</dbReference>
<name>A0A931DE22_9MICC</name>
<evidence type="ECO:0000259" key="1">
    <source>
        <dbReference type="Pfam" id="PF04480"/>
    </source>
</evidence>
<keyword evidence="3" id="KW-1185">Reference proteome</keyword>
<accession>A0A931DE22</accession>
<dbReference type="Pfam" id="PF04480">
    <property type="entry name" value="DUF559"/>
    <property type="match status" value="1"/>
</dbReference>
<dbReference type="SUPFAM" id="SSF52980">
    <property type="entry name" value="Restriction endonuclease-like"/>
    <property type="match status" value="1"/>
</dbReference>
<protein>
    <submittedName>
        <fullName evidence="2">Very-short-patch-repair endonuclease</fullName>
    </submittedName>
</protein>
<dbReference type="AlphaFoldDB" id="A0A931DE22"/>
<dbReference type="Gene3D" id="3.40.960.10">
    <property type="entry name" value="VSR Endonuclease"/>
    <property type="match status" value="1"/>
</dbReference>
<keyword evidence="2" id="KW-0378">Hydrolase</keyword>
<keyword evidence="2" id="KW-0255">Endonuclease</keyword>
<dbReference type="Proteomes" id="UP000625033">
    <property type="component" value="Unassembled WGS sequence"/>
</dbReference>
<organism evidence="2 3">
    <name type="scientific">Zhihengliuella flava</name>
    <dbReference type="NCBI Taxonomy" id="1285193"/>
    <lineage>
        <taxon>Bacteria</taxon>
        <taxon>Bacillati</taxon>
        <taxon>Actinomycetota</taxon>
        <taxon>Actinomycetes</taxon>
        <taxon>Micrococcales</taxon>
        <taxon>Micrococcaceae</taxon>
        <taxon>Zhihengliuella</taxon>
    </lineage>
</organism>
<reference evidence="2" key="1">
    <citation type="submission" date="2020-11" db="EMBL/GenBank/DDBJ databases">
        <title>Sequencing the genomes of 1000 actinobacteria strains.</title>
        <authorList>
            <person name="Klenk H.-P."/>
        </authorList>
    </citation>
    <scope>NUCLEOTIDE SEQUENCE</scope>
    <source>
        <strain evidence="2">DSM 26152</strain>
    </source>
</reference>
<dbReference type="GO" id="GO:0004519">
    <property type="term" value="F:endonuclease activity"/>
    <property type="evidence" value="ECO:0007669"/>
    <property type="project" value="UniProtKB-KW"/>
</dbReference>
<evidence type="ECO:0000313" key="2">
    <source>
        <dbReference type="EMBL" id="MBG6085095.1"/>
    </source>
</evidence>
<proteinExistence type="predicted"/>
<feature type="domain" description="DUF559" evidence="1">
    <location>
        <begin position="162"/>
        <end position="266"/>
    </location>
</feature>
<dbReference type="EMBL" id="JADOTZ010000001">
    <property type="protein sequence ID" value="MBG6085095.1"/>
    <property type="molecule type" value="Genomic_DNA"/>
</dbReference>
<gene>
    <name evidence="2" type="ORF">IW252_001862</name>
</gene>
<dbReference type="InterPro" id="IPR011335">
    <property type="entry name" value="Restrct_endonuc-II-like"/>
</dbReference>